<dbReference type="InterPro" id="IPR014284">
    <property type="entry name" value="RNA_pol_sigma-70_dom"/>
</dbReference>
<dbReference type="eggNOG" id="COG1595">
    <property type="taxonomic scope" value="Bacteria"/>
</dbReference>
<keyword evidence="5" id="KW-0804">Transcription</keyword>
<accession>G0IZI1</accession>
<dbReference type="InterPro" id="IPR036388">
    <property type="entry name" value="WH-like_DNA-bd_sf"/>
</dbReference>
<evidence type="ECO:0000256" key="3">
    <source>
        <dbReference type="ARBA" id="ARBA00023082"/>
    </source>
</evidence>
<dbReference type="AlphaFoldDB" id="G0IZI1"/>
<dbReference type="InterPro" id="IPR007627">
    <property type="entry name" value="RNA_pol_sigma70_r2"/>
</dbReference>
<name>G0IZI1_CYCMS</name>
<feature type="domain" description="RNA polymerase sigma-70 region 2" evidence="6">
    <location>
        <begin position="28"/>
        <end position="94"/>
    </location>
</feature>
<evidence type="ECO:0000313" key="8">
    <source>
        <dbReference type="EMBL" id="AEL25022.1"/>
    </source>
</evidence>
<dbReference type="SUPFAM" id="SSF88946">
    <property type="entry name" value="Sigma2 domain of RNA polymerase sigma factors"/>
    <property type="match status" value="1"/>
</dbReference>
<dbReference type="KEGG" id="cmr:Cycma_1250"/>
<proteinExistence type="inferred from homology"/>
<dbReference type="SUPFAM" id="SSF88659">
    <property type="entry name" value="Sigma3 and sigma4 domains of RNA polymerase sigma factors"/>
    <property type="match status" value="1"/>
</dbReference>
<keyword evidence="9" id="KW-1185">Reference proteome</keyword>
<protein>
    <submittedName>
        <fullName evidence="8">RNA polymerase, sigma-24 subunit, ECF subfamily</fullName>
    </submittedName>
</protein>
<dbReference type="Pfam" id="PF08281">
    <property type="entry name" value="Sigma70_r4_2"/>
    <property type="match status" value="1"/>
</dbReference>
<dbReference type="NCBIfam" id="TIGR02937">
    <property type="entry name" value="sigma70-ECF"/>
    <property type="match status" value="1"/>
</dbReference>
<sequence length="206" mass="23735">MTKDRPLYEEDQMLLEMAGGNEKPLDYFYNKYSTKVYSTAISYTKNEQDAEEVLQDVFITLFEAAGKFKNDASVSTWIYRITVNKSLDFLRKKNSLKRKGVFSSIFSKDTGETIIEPVDFVHPGVKLENAEDGKLLFKVLDELTENQKTVFILTQIDGLPQQKVADIMEVSRKSVESLLQRAKASMREKLEKFYPERGNFKKNTSK</sequence>
<dbReference type="Proteomes" id="UP000001635">
    <property type="component" value="Chromosome"/>
</dbReference>
<gene>
    <name evidence="8" type="ordered locus">Cycma_1250</name>
</gene>
<keyword evidence="2" id="KW-0805">Transcription regulation</keyword>
<keyword evidence="3" id="KW-0731">Sigma factor</keyword>
<dbReference type="GO" id="GO:0006352">
    <property type="term" value="P:DNA-templated transcription initiation"/>
    <property type="evidence" value="ECO:0007669"/>
    <property type="project" value="InterPro"/>
</dbReference>
<feature type="domain" description="RNA polymerase sigma factor 70 region 4 type 2" evidence="7">
    <location>
        <begin position="138"/>
        <end position="185"/>
    </location>
</feature>
<dbReference type="GO" id="GO:0016987">
    <property type="term" value="F:sigma factor activity"/>
    <property type="evidence" value="ECO:0007669"/>
    <property type="project" value="UniProtKB-KW"/>
</dbReference>
<evidence type="ECO:0000313" key="9">
    <source>
        <dbReference type="Proteomes" id="UP000001635"/>
    </source>
</evidence>
<dbReference type="STRING" id="880070.Cycma_1250"/>
<dbReference type="InterPro" id="IPR039425">
    <property type="entry name" value="RNA_pol_sigma-70-like"/>
</dbReference>
<dbReference type="InterPro" id="IPR013249">
    <property type="entry name" value="RNA_pol_sigma70_r4_t2"/>
</dbReference>
<keyword evidence="4" id="KW-0238">DNA-binding</keyword>
<evidence type="ECO:0000259" key="7">
    <source>
        <dbReference type="Pfam" id="PF08281"/>
    </source>
</evidence>
<dbReference type="InterPro" id="IPR013324">
    <property type="entry name" value="RNA_pol_sigma_r3/r4-like"/>
</dbReference>
<dbReference type="RefSeq" id="WP_014019319.1">
    <property type="nucleotide sequence ID" value="NC_015914.1"/>
</dbReference>
<organism evidence="8 9">
    <name type="scientific">Cyclobacterium marinum (strain ATCC 25205 / DSM 745 / LMG 13164 / NCIMB 1802)</name>
    <name type="common">Flectobacillus marinus</name>
    <dbReference type="NCBI Taxonomy" id="880070"/>
    <lineage>
        <taxon>Bacteria</taxon>
        <taxon>Pseudomonadati</taxon>
        <taxon>Bacteroidota</taxon>
        <taxon>Cytophagia</taxon>
        <taxon>Cytophagales</taxon>
        <taxon>Cyclobacteriaceae</taxon>
        <taxon>Cyclobacterium</taxon>
    </lineage>
</organism>
<dbReference type="CDD" id="cd06171">
    <property type="entry name" value="Sigma70_r4"/>
    <property type="match status" value="1"/>
</dbReference>
<evidence type="ECO:0000256" key="4">
    <source>
        <dbReference type="ARBA" id="ARBA00023125"/>
    </source>
</evidence>
<dbReference type="Pfam" id="PF04542">
    <property type="entry name" value="Sigma70_r2"/>
    <property type="match status" value="1"/>
</dbReference>
<evidence type="ECO:0000256" key="1">
    <source>
        <dbReference type="ARBA" id="ARBA00010641"/>
    </source>
</evidence>
<evidence type="ECO:0000256" key="5">
    <source>
        <dbReference type="ARBA" id="ARBA00023163"/>
    </source>
</evidence>
<dbReference type="Gene3D" id="1.10.1740.10">
    <property type="match status" value="1"/>
</dbReference>
<reference evidence="9" key="1">
    <citation type="submission" date="2011-07" db="EMBL/GenBank/DDBJ databases">
        <title>The complete genome of Cyclobacterium marinum DSM 745.</title>
        <authorList>
            <person name="Lucas S."/>
            <person name="Han J."/>
            <person name="Lapidus A."/>
            <person name="Bruce D."/>
            <person name="Goodwin L."/>
            <person name="Pitluck S."/>
            <person name="Peters L."/>
            <person name="Kyrpides N."/>
            <person name="Mavromatis K."/>
            <person name="Ivanova N."/>
            <person name="Ovchinnikova G."/>
            <person name="Chertkov O."/>
            <person name="Detter J.C."/>
            <person name="Tapia R."/>
            <person name="Han C."/>
            <person name="Land M."/>
            <person name="Hauser L."/>
            <person name="Markowitz V."/>
            <person name="Cheng J.-F."/>
            <person name="Hugenholtz P."/>
            <person name="Woyke T."/>
            <person name="Wu D."/>
            <person name="Tindall B."/>
            <person name="Schuetze A."/>
            <person name="Brambilla E."/>
            <person name="Klenk H.-P."/>
            <person name="Eisen J.A."/>
        </authorList>
    </citation>
    <scope>NUCLEOTIDE SEQUENCE [LARGE SCALE GENOMIC DNA]</scope>
    <source>
        <strain evidence="9">ATCC 25205 / DSM 745 / LMG 13164 / NCIMB 1802</strain>
    </source>
</reference>
<comment type="similarity">
    <text evidence="1">Belongs to the sigma-70 factor family. ECF subfamily.</text>
</comment>
<dbReference type="PANTHER" id="PTHR43133:SF8">
    <property type="entry name" value="RNA POLYMERASE SIGMA FACTOR HI_1459-RELATED"/>
    <property type="match status" value="1"/>
</dbReference>
<dbReference type="InterPro" id="IPR013325">
    <property type="entry name" value="RNA_pol_sigma_r2"/>
</dbReference>
<dbReference type="EMBL" id="CP002955">
    <property type="protein sequence ID" value="AEL25022.1"/>
    <property type="molecule type" value="Genomic_DNA"/>
</dbReference>
<dbReference type="Gene3D" id="1.10.10.10">
    <property type="entry name" value="Winged helix-like DNA-binding domain superfamily/Winged helix DNA-binding domain"/>
    <property type="match status" value="1"/>
</dbReference>
<evidence type="ECO:0000259" key="6">
    <source>
        <dbReference type="Pfam" id="PF04542"/>
    </source>
</evidence>
<evidence type="ECO:0000256" key="2">
    <source>
        <dbReference type="ARBA" id="ARBA00023015"/>
    </source>
</evidence>
<dbReference type="HOGENOM" id="CLU_047691_3_0_10"/>
<dbReference type="GO" id="GO:0003677">
    <property type="term" value="F:DNA binding"/>
    <property type="evidence" value="ECO:0007669"/>
    <property type="project" value="UniProtKB-KW"/>
</dbReference>
<dbReference type="PANTHER" id="PTHR43133">
    <property type="entry name" value="RNA POLYMERASE ECF-TYPE SIGMA FACTO"/>
    <property type="match status" value="1"/>
</dbReference>